<dbReference type="InParanoid" id="A0A1V9XYH4"/>
<evidence type="ECO:0000313" key="2">
    <source>
        <dbReference type="EMBL" id="OQR78519.1"/>
    </source>
</evidence>
<protein>
    <submittedName>
        <fullName evidence="2">Uncharacterized protein</fullName>
    </submittedName>
</protein>
<dbReference type="Proteomes" id="UP000192247">
    <property type="component" value="Unassembled WGS sequence"/>
</dbReference>
<organism evidence="2 3">
    <name type="scientific">Tropilaelaps mercedesae</name>
    <dbReference type="NCBI Taxonomy" id="418985"/>
    <lineage>
        <taxon>Eukaryota</taxon>
        <taxon>Metazoa</taxon>
        <taxon>Ecdysozoa</taxon>
        <taxon>Arthropoda</taxon>
        <taxon>Chelicerata</taxon>
        <taxon>Arachnida</taxon>
        <taxon>Acari</taxon>
        <taxon>Parasitiformes</taxon>
        <taxon>Mesostigmata</taxon>
        <taxon>Gamasina</taxon>
        <taxon>Dermanyssoidea</taxon>
        <taxon>Laelapidae</taxon>
        <taxon>Tropilaelaps</taxon>
    </lineage>
</organism>
<proteinExistence type="predicted"/>
<feature type="compositionally biased region" description="Polar residues" evidence="1">
    <location>
        <begin position="174"/>
        <end position="190"/>
    </location>
</feature>
<evidence type="ECO:0000256" key="1">
    <source>
        <dbReference type="SAM" id="MobiDB-lite"/>
    </source>
</evidence>
<name>A0A1V9XYH4_9ACAR</name>
<evidence type="ECO:0000313" key="3">
    <source>
        <dbReference type="Proteomes" id="UP000192247"/>
    </source>
</evidence>
<dbReference type="AlphaFoldDB" id="A0A1V9XYH4"/>
<comment type="caution">
    <text evidence="2">The sequence shown here is derived from an EMBL/GenBank/DDBJ whole genome shotgun (WGS) entry which is preliminary data.</text>
</comment>
<sequence length="201" mass="22963">MCQDFDVSVQELALTVRDEPEIYNRHVIHQYLRPPLETIWEDQGIELEIGSEFDPTLGLTTAAMSEEEEYLDADDKPPSDSPLCLERTNSDLISRAPSMANSLHLSNHFINLRAYATRSSVPAFIITTERPVFQIFVDQTDSLPKPQYEDAKNMAQRQPEYSAKADDKGLAENFTDNAVRSPITTHNENSLEGKRRRWKHI</sequence>
<feature type="region of interest" description="Disordered" evidence="1">
    <location>
        <begin position="151"/>
        <end position="201"/>
    </location>
</feature>
<reference evidence="2 3" key="1">
    <citation type="journal article" date="2017" name="Gigascience">
        <title>Draft genome of the honey bee ectoparasitic mite, Tropilaelaps mercedesae, is shaped by the parasitic life history.</title>
        <authorList>
            <person name="Dong X."/>
            <person name="Armstrong S.D."/>
            <person name="Xia D."/>
            <person name="Makepeace B.L."/>
            <person name="Darby A.C."/>
            <person name="Kadowaki T."/>
        </authorList>
    </citation>
    <scope>NUCLEOTIDE SEQUENCE [LARGE SCALE GENOMIC DNA]</scope>
    <source>
        <strain evidence="2">Wuxi-XJTLU</strain>
    </source>
</reference>
<keyword evidence="3" id="KW-1185">Reference proteome</keyword>
<accession>A0A1V9XYH4</accession>
<dbReference type="EMBL" id="MNPL01002141">
    <property type="protein sequence ID" value="OQR78519.1"/>
    <property type="molecule type" value="Genomic_DNA"/>
</dbReference>
<gene>
    <name evidence="2" type="ORF">BIW11_06354</name>
</gene>